<dbReference type="KEGG" id="daur:Daura_10885"/>
<gene>
    <name evidence="4" type="ORF">Daura_10885</name>
</gene>
<evidence type="ECO:0000313" key="4">
    <source>
        <dbReference type="EMBL" id="UWZ56630.1"/>
    </source>
</evidence>
<dbReference type="OrthoDB" id="9800897at2"/>
<dbReference type="SUPFAM" id="SSF52172">
    <property type="entry name" value="CheY-like"/>
    <property type="match status" value="1"/>
</dbReference>
<evidence type="ECO:0000259" key="3">
    <source>
        <dbReference type="PROSITE" id="PS50110"/>
    </source>
</evidence>
<dbReference type="Pfam" id="PF00072">
    <property type="entry name" value="Response_reg"/>
    <property type="match status" value="1"/>
</dbReference>
<evidence type="ECO:0000256" key="2">
    <source>
        <dbReference type="PROSITE-ProRule" id="PRU00169"/>
    </source>
</evidence>
<name>A0A9Q9IMC1_9ACTN</name>
<organism evidence="4 5">
    <name type="scientific">Dactylosporangium aurantiacum</name>
    <dbReference type="NCBI Taxonomy" id="35754"/>
    <lineage>
        <taxon>Bacteria</taxon>
        <taxon>Bacillati</taxon>
        <taxon>Actinomycetota</taxon>
        <taxon>Actinomycetes</taxon>
        <taxon>Micromonosporales</taxon>
        <taxon>Micromonosporaceae</taxon>
        <taxon>Dactylosporangium</taxon>
    </lineage>
</organism>
<accession>A0A9Q9IMC1</accession>
<dbReference type="PROSITE" id="PS50110">
    <property type="entry name" value="RESPONSE_REGULATORY"/>
    <property type="match status" value="1"/>
</dbReference>
<sequence length="141" mass="15630">MDTKLAMVIDDSRAMRGILKRILLPLGFEVREATNGKDALDQIWDHDLQPGLALIDWNMPEMNGLEFVMAVRKQKHLRQMTLMMVTTESEHGQIVRALAAGAHEYVIKPFTAEAIVDKLSYLGVLPQIPAAQPALEPAANG</sequence>
<evidence type="ECO:0000256" key="1">
    <source>
        <dbReference type="ARBA" id="ARBA00022553"/>
    </source>
</evidence>
<feature type="modified residue" description="4-aspartylphosphate" evidence="2">
    <location>
        <position position="56"/>
    </location>
</feature>
<keyword evidence="5" id="KW-1185">Reference proteome</keyword>
<proteinExistence type="predicted"/>
<dbReference type="AlphaFoldDB" id="A0A9Q9IMC1"/>
<evidence type="ECO:0000313" key="5">
    <source>
        <dbReference type="Proteomes" id="UP001058003"/>
    </source>
</evidence>
<dbReference type="EMBL" id="CP073767">
    <property type="protein sequence ID" value="UWZ56630.1"/>
    <property type="molecule type" value="Genomic_DNA"/>
</dbReference>
<dbReference type="InterPro" id="IPR001789">
    <property type="entry name" value="Sig_transdc_resp-reg_receiver"/>
</dbReference>
<dbReference type="SMART" id="SM00448">
    <property type="entry name" value="REC"/>
    <property type="match status" value="1"/>
</dbReference>
<reference evidence="4" key="1">
    <citation type="submission" date="2021-04" db="EMBL/GenBank/DDBJ databases">
        <title>Dactylosporangium aurantiacum NRRL B-8018 full assembly.</title>
        <authorList>
            <person name="Hartkoorn R.C."/>
            <person name="Beaudoing E."/>
            <person name="Hot D."/>
        </authorList>
    </citation>
    <scope>NUCLEOTIDE SEQUENCE</scope>
    <source>
        <strain evidence="4">NRRL B-8018</strain>
    </source>
</reference>
<dbReference type="PANTHER" id="PTHR44591">
    <property type="entry name" value="STRESS RESPONSE REGULATOR PROTEIN 1"/>
    <property type="match status" value="1"/>
</dbReference>
<dbReference type="GO" id="GO:0000160">
    <property type="term" value="P:phosphorelay signal transduction system"/>
    <property type="evidence" value="ECO:0007669"/>
    <property type="project" value="InterPro"/>
</dbReference>
<dbReference type="Proteomes" id="UP001058003">
    <property type="component" value="Chromosome"/>
</dbReference>
<protein>
    <submittedName>
        <fullName evidence="4">Response regulator</fullName>
    </submittedName>
</protein>
<dbReference type="PANTHER" id="PTHR44591:SF3">
    <property type="entry name" value="RESPONSE REGULATORY DOMAIN-CONTAINING PROTEIN"/>
    <property type="match status" value="1"/>
</dbReference>
<dbReference type="InterPro" id="IPR050595">
    <property type="entry name" value="Bact_response_regulator"/>
</dbReference>
<dbReference type="Gene3D" id="3.40.50.2300">
    <property type="match status" value="1"/>
</dbReference>
<feature type="domain" description="Response regulatory" evidence="3">
    <location>
        <begin position="5"/>
        <end position="123"/>
    </location>
</feature>
<keyword evidence="1 2" id="KW-0597">Phosphoprotein</keyword>
<dbReference type="RefSeq" id="WP_033361249.1">
    <property type="nucleotide sequence ID" value="NZ_CP073767.1"/>
</dbReference>
<dbReference type="InterPro" id="IPR011006">
    <property type="entry name" value="CheY-like_superfamily"/>
</dbReference>